<evidence type="ECO:0000313" key="3">
    <source>
        <dbReference type="EMBL" id="GFO05929.1"/>
    </source>
</evidence>
<proteinExistence type="predicted"/>
<dbReference type="InterPro" id="IPR003118">
    <property type="entry name" value="Pointed_dom"/>
</dbReference>
<feature type="region of interest" description="Disordered" evidence="1">
    <location>
        <begin position="510"/>
        <end position="572"/>
    </location>
</feature>
<organism evidence="3 4">
    <name type="scientific">Plakobranchus ocellatus</name>
    <dbReference type="NCBI Taxonomy" id="259542"/>
    <lineage>
        <taxon>Eukaryota</taxon>
        <taxon>Metazoa</taxon>
        <taxon>Spiralia</taxon>
        <taxon>Lophotrochozoa</taxon>
        <taxon>Mollusca</taxon>
        <taxon>Gastropoda</taxon>
        <taxon>Heterobranchia</taxon>
        <taxon>Euthyneura</taxon>
        <taxon>Panpulmonata</taxon>
        <taxon>Sacoglossa</taxon>
        <taxon>Placobranchoidea</taxon>
        <taxon>Plakobranchidae</taxon>
        <taxon>Plakobranchus</taxon>
    </lineage>
</organism>
<evidence type="ECO:0000256" key="1">
    <source>
        <dbReference type="SAM" id="MobiDB-lite"/>
    </source>
</evidence>
<dbReference type="AlphaFoldDB" id="A0AAV4AE42"/>
<comment type="caution">
    <text evidence="3">The sequence shown here is derived from an EMBL/GenBank/DDBJ whole genome shotgun (WGS) entry which is preliminary data.</text>
</comment>
<dbReference type="PROSITE" id="PS51433">
    <property type="entry name" value="PNT"/>
    <property type="match status" value="1"/>
</dbReference>
<dbReference type="InterPro" id="IPR013761">
    <property type="entry name" value="SAM/pointed_sf"/>
</dbReference>
<keyword evidence="4" id="KW-1185">Reference proteome</keyword>
<reference evidence="3 4" key="1">
    <citation type="journal article" date="2021" name="Elife">
        <title>Chloroplast acquisition without the gene transfer in kleptoplastic sea slugs, Plakobranchus ocellatus.</title>
        <authorList>
            <person name="Maeda T."/>
            <person name="Takahashi S."/>
            <person name="Yoshida T."/>
            <person name="Shimamura S."/>
            <person name="Takaki Y."/>
            <person name="Nagai Y."/>
            <person name="Toyoda A."/>
            <person name="Suzuki Y."/>
            <person name="Arimoto A."/>
            <person name="Ishii H."/>
            <person name="Satoh N."/>
            <person name="Nishiyama T."/>
            <person name="Hasebe M."/>
            <person name="Maruyama T."/>
            <person name="Minagawa J."/>
            <person name="Obokata J."/>
            <person name="Shigenobu S."/>
        </authorList>
    </citation>
    <scope>NUCLEOTIDE SEQUENCE [LARGE SCALE GENOMIC DNA]</scope>
</reference>
<evidence type="ECO:0000313" key="4">
    <source>
        <dbReference type="Proteomes" id="UP000735302"/>
    </source>
</evidence>
<feature type="region of interest" description="Disordered" evidence="1">
    <location>
        <begin position="730"/>
        <end position="749"/>
    </location>
</feature>
<dbReference type="SMART" id="SM00251">
    <property type="entry name" value="SAM_PNT"/>
    <property type="match status" value="1"/>
</dbReference>
<dbReference type="GO" id="GO:0043565">
    <property type="term" value="F:sequence-specific DNA binding"/>
    <property type="evidence" value="ECO:0007669"/>
    <property type="project" value="InterPro"/>
</dbReference>
<feature type="compositionally biased region" description="Low complexity" evidence="1">
    <location>
        <begin position="514"/>
        <end position="526"/>
    </location>
</feature>
<evidence type="ECO:0000259" key="2">
    <source>
        <dbReference type="PROSITE" id="PS51433"/>
    </source>
</evidence>
<gene>
    <name evidence="3" type="ORF">PoB_003243400</name>
</gene>
<sequence length="785" mass="85761">MANAACTFTIEKSSENDDVIENNECEGGKTNVEVPGHSYTLPIEMTMNDPARPEISSGDDMGHDNVPVFHVDLAKGEANSLHRKKSEESTTQNSNAINKVCDIETNLSNEKNNGLSINSSVAISVSVSPTPSFLNYLSSMSNNEDDGLQMDVTISPDSPSSGSILENRSYLKNAVCRVNSDTSKTNFKNLKRFSIEDAVLGSSYFADLSAKKDTGKSIENERFSASKTTPYTLNNQKKPKLHDYPQSVDTLVPQSNSSNQHCSLFASENQSLYGPKSLEDLPSCRFENVKQNSLSTKETESSRGECGICESHENNDLENNVILSESHDILSFPNPTKLQCLEKSATKAISTCTQSNTFMKRENNSNIYAKIWSKDRHCNLRTSQASCKLSTSSYHKSSFLWPNKSLAIADNDSMEILTSTSINDQSETLNGSLLPSMCRYPFPCDEDEQITTKNSSPRNISKGDFMDKEGLSKYLCDDEPAVAKNDLSSTLCDNVCDNISSVINANIIDGRRGSNISNSNNANISNTCDSNSNNNITKNVSKNPTLSNQPGPRRSSSSHMETSTGFADVQPYSQTVQDKSLTSPLMSDLGLDTNSLVGQSYLCSALAQAGNDLSEHGTVMNSSSSLEMASPSSSSCLYATDANNNGRMRKEDAIVPAEVNAWTPEHVQIWLRWTVAQFALTEVDFGHFEGIDGSGLCRMTWEDMASRAGSHNAQVLFGYLSFLKKANTHPGYQTNRYPPNSSSTDRSSSSLQTFAAQHPLTSNFETPGFTSAVAGESLFYYFGFA</sequence>
<feature type="compositionally biased region" description="Polar residues" evidence="1">
    <location>
        <begin position="730"/>
        <end position="740"/>
    </location>
</feature>
<dbReference type="Gene3D" id="1.10.150.50">
    <property type="entry name" value="Transcription Factor, Ets-1"/>
    <property type="match status" value="1"/>
</dbReference>
<feature type="domain" description="PNT" evidence="2">
    <location>
        <begin position="641"/>
        <end position="727"/>
    </location>
</feature>
<feature type="compositionally biased region" description="Polar residues" evidence="1">
    <location>
        <begin position="527"/>
        <end position="572"/>
    </location>
</feature>
<dbReference type="Proteomes" id="UP000735302">
    <property type="component" value="Unassembled WGS sequence"/>
</dbReference>
<accession>A0AAV4AE42</accession>
<dbReference type="EMBL" id="BLXT01003755">
    <property type="protein sequence ID" value="GFO05929.1"/>
    <property type="molecule type" value="Genomic_DNA"/>
</dbReference>
<dbReference type="SUPFAM" id="SSF47769">
    <property type="entry name" value="SAM/Pointed domain"/>
    <property type="match status" value="1"/>
</dbReference>
<dbReference type="Pfam" id="PF02198">
    <property type="entry name" value="SAM_PNT"/>
    <property type="match status" value="1"/>
</dbReference>
<name>A0AAV4AE42_9GAST</name>
<protein>
    <submittedName>
        <fullName evidence="3">Friend leukemia integration 1 transcription factor</fullName>
    </submittedName>
</protein>